<feature type="region of interest" description="Disordered" evidence="1">
    <location>
        <begin position="1"/>
        <end position="52"/>
    </location>
</feature>
<feature type="domain" description="DUF5681" evidence="2">
    <location>
        <begin position="34"/>
        <end position="112"/>
    </location>
</feature>
<evidence type="ECO:0000259" key="2">
    <source>
        <dbReference type="Pfam" id="PF18932"/>
    </source>
</evidence>
<feature type="compositionally biased region" description="Basic and acidic residues" evidence="1">
    <location>
        <begin position="14"/>
        <end position="29"/>
    </location>
</feature>
<dbReference type="RefSeq" id="WP_117299448.1">
    <property type="nucleotide sequence ID" value="NZ_QVQT02000003.1"/>
</dbReference>
<proteinExistence type="predicted"/>
<keyword evidence="4" id="KW-1185">Reference proteome</keyword>
<comment type="caution">
    <text evidence="3">The sequence shown here is derived from an EMBL/GenBank/DDBJ whole genome shotgun (WGS) entry which is preliminary data.</text>
</comment>
<dbReference type="InterPro" id="IPR043736">
    <property type="entry name" value="DUF5681"/>
</dbReference>
<gene>
    <name evidence="3" type="ORF">D0Y96_10550</name>
</gene>
<name>A0A372IRG3_9BACT</name>
<organism evidence="3 4">
    <name type="scientific">Paracidobacterium acidisoli</name>
    <dbReference type="NCBI Taxonomy" id="2303751"/>
    <lineage>
        <taxon>Bacteria</taxon>
        <taxon>Pseudomonadati</taxon>
        <taxon>Acidobacteriota</taxon>
        <taxon>Terriglobia</taxon>
        <taxon>Terriglobales</taxon>
        <taxon>Acidobacteriaceae</taxon>
        <taxon>Paracidobacterium</taxon>
    </lineage>
</organism>
<evidence type="ECO:0000256" key="1">
    <source>
        <dbReference type="SAM" id="MobiDB-lite"/>
    </source>
</evidence>
<evidence type="ECO:0000313" key="3">
    <source>
        <dbReference type="EMBL" id="RFU17123.1"/>
    </source>
</evidence>
<dbReference type="Pfam" id="PF18932">
    <property type="entry name" value="DUF5681"/>
    <property type="match status" value="1"/>
</dbReference>
<dbReference type="Proteomes" id="UP000264702">
    <property type="component" value="Unassembled WGS sequence"/>
</dbReference>
<dbReference type="EMBL" id="QVQT01000003">
    <property type="protein sequence ID" value="RFU17123.1"/>
    <property type="molecule type" value="Genomic_DNA"/>
</dbReference>
<reference evidence="3 4" key="1">
    <citation type="submission" date="2018-08" db="EMBL/GenBank/DDBJ databases">
        <title>Acidipila sp. 4G-K13, an acidobacterium isolated from forest soil.</title>
        <authorList>
            <person name="Gao Z.-H."/>
            <person name="Qiu L.-H."/>
        </authorList>
    </citation>
    <scope>NUCLEOTIDE SEQUENCE [LARGE SCALE GENOMIC DNA]</scope>
    <source>
        <strain evidence="3 4">4G-K13</strain>
    </source>
</reference>
<protein>
    <recommendedName>
        <fullName evidence="2">DUF5681 domain-containing protein</fullName>
    </recommendedName>
</protein>
<dbReference type="AlphaFoldDB" id="A0A372IRG3"/>
<evidence type="ECO:0000313" key="4">
    <source>
        <dbReference type="Proteomes" id="UP000264702"/>
    </source>
</evidence>
<sequence length="234" mass="24558">MKKAKPQILPPTKSNERRSPAGRYTKEKPSPFAFKPGHSGNPGGEGRPKDPYRLVSKAMRSRLNTRATDEAAFAAGLEPGASWAQVLGVSLINLAIAGDVHAARTVLEYTDQPMPRVAKLEVTGPDGEPLQPPSLNIVIVPGGAPQLHGPQPVAMKLPARQQSSEMLAPDLAERAANAVVAAVKAGKPCSMETVNACLPPGWVLAPDADVTGLEQAGGNSAHWEQLIRAGAVPK</sequence>
<accession>A0A372IRG3</accession>